<dbReference type="InterPro" id="IPR013752">
    <property type="entry name" value="KPA_reductase"/>
</dbReference>
<dbReference type="InterPro" id="IPR036291">
    <property type="entry name" value="NAD(P)-bd_dom_sf"/>
</dbReference>
<protein>
    <recommendedName>
        <fullName evidence="4">2-dehydropantoate 2-reductase</fullName>
        <ecNumber evidence="4">1.1.1.169</ecNumber>
    </recommendedName>
    <alternativeName>
        <fullName evidence="4">Ketopantoate reductase</fullName>
    </alternativeName>
</protein>
<keyword evidence="8" id="KW-1185">Reference proteome</keyword>
<dbReference type="GO" id="GO:0015940">
    <property type="term" value="P:pantothenate biosynthetic process"/>
    <property type="evidence" value="ECO:0007669"/>
    <property type="project" value="InterPro"/>
</dbReference>
<dbReference type="InterPro" id="IPR051402">
    <property type="entry name" value="KPR-Related"/>
</dbReference>
<dbReference type="Proteomes" id="UP000054097">
    <property type="component" value="Unassembled WGS sequence"/>
</dbReference>
<dbReference type="InterPro" id="IPR013332">
    <property type="entry name" value="KPR_N"/>
</dbReference>
<evidence type="ECO:0000256" key="4">
    <source>
        <dbReference type="RuleBase" id="RU362068"/>
    </source>
</evidence>
<keyword evidence="2 4" id="KW-0521">NADP</keyword>
<dbReference type="Gene3D" id="1.10.1040.10">
    <property type="entry name" value="N-(1-d-carboxylethyl)-l-norvaline Dehydrogenase, domain 2"/>
    <property type="match status" value="1"/>
</dbReference>
<evidence type="ECO:0000256" key="2">
    <source>
        <dbReference type="ARBA" id="ARBA00022857"/>
    </source>
</evidence>
<dbReference type="SUPFAM" id="SSF51735">
    <property type="entry name" value="NAD(P)-binding Rossmann-fold domains"/>
    <property type="match status" value="1"/>
</dbReference>
<dbReference type="OrthoDB" id="3609at2759"/>
<dbReference type="InterPro" id="IPR008927">
    <property type="entry name" value="6-PGluconate_DH-like_C_sf"/>
</dbReference>
<reference evidence="7 8" key="1">
    <citation type="submission" date="2014-04" db="EMBL/GenBank/DDBJ databases">
        <authorList>
            <consortium name="DOE Joint Genome Institute"/>
            <person name="Kuo A."/>
            <person name="Zuccaro A."/>
            <person name="Kohler A."/>
            <person name="Nagy L.G."/>
            <person name="Floudas D."/>
            <person name="Copeland A."/>
            <person name="Barry K.W."/>
            <person name="Cichocki N."/>
            <person name="Veneault-Fourrey C."/>
            <person name="LaButti K."/>
            <person name="Lindquist E.A."/>
            <person name="Lipzen A."/>
            <person name="Lundell T."/>
            <person name="Morin E."/>
            <person name="Murat C."/>
            <person name="Sun H."/>
            <person name="Tunlid A."/>
            <person name="Henrissat B."/>
            <person name="Grigoriev I.V."/>
            <person name="Hibbett D.S."/>
            <person name="Martin F."/>
            <person name="Nordberg H.P."/>
            <person name="Cantor M.N."/>
            <person name="Hua S.X."/>
        </authorList>
    </citation>
    <scope>NUCLEOTIDE SEQUENCE [LARGE SCALE GENOMIC DNA]</scope>
    <source>
        <strain evidence="7 8">MAFF 305830</strain>
    </source>
</reference>
<sequence length="348" mass="38312">MSSMGKRETPLRILIVGAGAVGLFYGSRLHQPQSNVLVSLVCRSNYNAIKSNGVKLQTHSFGDYIFHPEHVFNSVQAADCIGHWDYVVVTTKALPPSDASKSEANLIRPVVSEGTTIVLIQNGIGIEKPYADAFPSNALLSTVTVVSAEQLEQGMVRQNRWTRISIGPWNSAGPKRGEERMKEFADILKSGGVKDAEMYDERGLQFVRWHKIAINASFNPSSVLSNGASNSGMAADPLLKTHILGTMYEVLRLAEVVLQSPLPSKFATPEKIVESSLRNTAKSEGEASRPSMWYDWAGGKPLELEVILGNVVREAERVNVEVPRIQSMYALLYMAQKRRDDANKKAKL</sequence>
<dbReference type="Gene3D" id="3.40.50.720">
    <property type="entry name" value="NAD(P)-binding Rossmann-like Domain"/>
    <property type="match status" value="1"/>
</dbReference>
<evidence type="ECO:0000256" key="3">
    <source>
        <dbReference type="ARBA" id="ARBA00023002"/>
    </source>
</evidence>
<feature type="domain" description="Ketopantoate reductase C-terminal" evidence="6">
    <location>
        <begin position="207"/>
        <end position="333"/>
    </location>
</feature>
<dbReference type="FunFam" id="1.10.1040.10:FF:000017">
    <property type="entry name" value="2-dehydropantoate 2-reductase"/>
    <property type="match status" value="1"/>
</dbReference>
<keyword evidence="3 4" id="KW-0560">Oxidoreductase</keyword>
<comment type="catalytic activity">
    <reaction evidence="4">
        <text>(R)-pantoate + NADP(+) = 2-dehydropantoate + NADPH + H(+)</text>
        <dbReference type="Rhea" id="RHEA:16233"/>
        <dbReference type="ChEBI" id="CHEBI:11561"/>
        <dbReference type="ChEBI" id="CHEBI:15378"/>
        <dbReference type="ChEBI" id="CHEBI:15980"/>
        <dbReference type="ChEBI" id="CHEBI:57783"/>
        <dbReference type="ChEBI" id="CHEBI:58349"/>
        <dbReference type="EC" id="1.1.1.169"/>
    </reaction>
</comment>
<dbReference type="NCBIfam" id="TIGR00745">
    <property type="entry name" value="apbA_panE"/>
    <property type="match status" value="1"/>
</dbReference>
<dbReference type="Pfam" id="PF02558">
    <property type="entry name" value="ApbA"/>
    <property type="match status" value="1"/>
</dbReference>
<accession>A0A0C3BDY3</accession>
<organism evidence="7 8">
    <name type="scientific">Serendipita vermifera MAFF 305830</name>
    <dbReference type="NCBI Taxonomy" id="933852"/>
    <lineage>
        <taxon>Eukaryota</taxon>
        <taxon>Fungi</taxon>
        <taxon>Dikarya</taxon>
        <taxon>Basidiomycota</taxon>
        <taxon>Agaricomycotina</taxon>
        <taxon>Agaricomycetes</taxon>
        <taxon>Sebacinales</taxon>
        <taxon>Serendipitaceae</taxon>
        <taxon>Serendipita</taxon>
    </lineage>
</organism>
<reference evidence="8" key="2">
    <citation type="submission" date="2015-01" db="EMBL/GenBank/DDBJ databases">
        <title>Evolutionary Origins and Diversification of the Mycorrhizal Mutualists.</title>
        <authorList>
            <consortium name="DOE Joint Genome Institute"/>
            <consortium name="Mycorrhizal Genomics Consortium"/>
            <person name="Kohler A."/>
            <person name="Kuo A."/>
            <person name="Nagy L.G."/>
            <person name="Floudas D."/>
            <person name="Copeland A."/>
            <person name="Barry K.W."/>
            <person name="Cichocki N."/>
            <person name="Veneault-Fourrey C."/>
            <person name="LaButti K."/>
            <person name="Lindquist E.A."/>
            <person name="Lipzen A."/>
            <person name="Lundell T."/>
            <person name="Morin E."/>
            <person name="Murat C."/>
            <person name="Riley R."/>
            <person name="Ohm R."/>
            <person name="Sun H."/>
            <person name="Tunlid A."/>
            <person name="Henrissat B."/>
            <person name="Grigoriev I.V."/>
            <person name="Hibbett D.S."/>
            <person name="Martin F."/>
        </authorList>
    </citation>
    <scope>NUCLEOTIDE SEQUENCE [LARGE SCALE GENOMIC DNA]</scope>
    <source>
        <strain evidence="8">MAFF 305830</strain>
    </source>
</reference>
<dbReference type="HOGENOM" id="CLU_031468_2_0_1"/>
<dbReference type="PANTHER" id="PTHR21708:SF26">
    <property type="entry name" value="2-DEHYDROPANTOATE 2-REDUCTASE"/>
    <property type="match status" value="1"/>
</dbReference>
<evidence type="ECO:0000313" key="8">
    <source>
        <dbReference type="Proteomes" id="UP000054097"/>
    </source>
</evidence>
<dbReference type="FunFam" id="3.40.50.720:FF:000609">
    <property type="entry name" value="2-dehydropantoate 2-reductase"/>
    <property type="match status" value="1"/>
</dbReference>
<comment type="function">
    <text evidence="4">Catalyzes the NADPH-dependent reduction of ketopantoate into pantoic acid.</text>
</comment>
<gene>
    <name evidence="7" type="ORF">M408DRAFT_116499</name>
</gene>
<evidence type="ECO:0000256" key="1">
    <source>
        <dbReference type="ARBA" id="ARBA00007870"/>
    </source>
</evidence>
<evidence type="ECO:0000313" key="7">
    <source>
        <dbReference type="EMBL" id="KIM29631.1"/>
    </source>
</evidence>
<evidence type="ECO:0000259" key="5">
    <source>
        <dbReference type="Pfam" id="PF02558"/>
    </source>
</evidence>
<comment type="similarity">
    <text evidence="1 4">Belongs to the ketopantoate reductase family.</text>
</comment>
<dbReference type="STRING" id="933852.A0A0C3BDY3"/>
<dbReference type="EC" id="1.1.1.169" evidence="4"/>
<dbReference type="EMBL" id="KN824288">
    <property type="protein sequence ID" value="KIM29631.1"/>
    <property type="molecule type" value="Genomic_DNA"/>
</dbReference>
<dbReference type="InterPro" id="IPR013328">
    <property type="entry name" value="6PGD_dom2"/>
</dbReference>
<dbReference type="Pfam" id="PF08546">
    <property type="entry name" value="ApbA_C"/>
    <property type="match status" value="1"/>
</dbReference>
<dbReference type="GO" id="GO:0008677">
    <property type="term" value="F:2-dehydropantoate 2-reductase activity"/>
    <property type="evidence" value="ECO:0007669"/>
    <property type="project" value="UniProtKB-EC"/>
</dbReference>
<dbReference type="GO" id="GO:0005737">
    <property type="term" value="C:cytoplasm"/>
    <property type="evidence" value="ECO:0007669"/>
    <property type="project" value="TreeGrafter"/>
</dbReference>
<name>A0A0C3BDY3_SERVB</name>
<dbReference type="PANTHER" id="PTHR21708">
    <property type="entry name" value="PROBABLE 2-DEHYDROPANTOATE 2-REDUCTASE"/>
    <property type="match status" value="1"/>
</dbReference>
<dbReference type="AlphaFoldDB" id="A0A0C3BDY3"/>
<dbReference type="SUPFAM" id="SSF48179">
    <property type="entry name" value="6-phosphogluconate dehydrogenase C-terminal domain-like"/>
    <property type="match status" value="1"/>
</dbReference>
<evidence type="ECO:0000259" key="6">
    <source>
        <dbReference type="Pfam" id="PF08546"/>
    </source>
</evidence>
<feature type="domain" description="Ketopantoate reductase N-terminal" evidence="5">
    <location>
        <begin position="13"/>
        <end position="170"/>
    </location>
</feature>
<proteinExistence type="inferred from homology"/>
<dbReference type="InterPro" id="IPR003710">
    <property type="entry name" value="ApbA"/>
</dbReference>